<reference evidence="1 2" key="2">
    <citation type="journal article" date="2015" name="Stand. Genomic Sci.">
        <title>Draft genome sequence of marine-derived Streptomyces sp. TP-A0598, a producer of anti-MRSA antibiotic lydicamycins.</title>
        <authorList>
            <person name="Komaki H."/>
            <person name="Ichikawa N."/>
            <person name="Hosoyama A."/>
            <person name="Fujita N."/>
            <person name="Igarashi Y."/>
        </authorList>
    </citation>
    <scope>NUCLEOTIDE SEQUENCE [LARGE SCALE GENOMIC DNA]</scope>
    <source>
        <strain evidence="1 2">NBRC 110027</strain>
    </source>
</reference>
<dbReference type="OrthoDB" id="4350193at2"/>
<dbReference type="Proteomes" id="UP000048965">
    <property type="component" value="Unassembled WGS sequence"/>
</dbReference>
<evidence type="ECO:0000313" key="1">
    <source>
        <dbReference type="EMBL" id="GAO12950.1"/>
    </source>
</evidence>
<gene>
    <name evidence="1" type="ORF">TPA0598_14_00250</name>
</gene>
<keyword evidence="2" id="KW-1185">Reference proteome</keyword>
<comment type="caution">
    <text evidence="1">The sequence shown here is derived from an EMBL/GenBank/DDBJ whole genome shotgun (WGS) entry which is preliminary data.</text>
</comment>
<accession>A0A0P4RHK7</accession>
<reference evidence="2" key="1">
    <citation type="submission" date="2014-09" db="EMBL/GenBank/DDBJ databases">
        <title>Whole genome shotgun sequence of Streptomyces sp. NBRC 110027.</title>
        <authorList>
            <person name="Komaki H."/>
            <person name="Ichikawa N."/>
            <person name="Katano-Makiyama Y."/>
            <person name="Hosoyama A."/>
            <person name="Hashimoto M."/>
            <person name="Uohara A."/>
            <person name="Kitahashi Y."/>
            <person name="Ohji S."/>
            <person name="Kimura A."/>
            <person name="Yamazoe A."/>
            <person name="Igarashi Y."/>
            <person name="Fujita N."/>
        </authorList>
    </citation>
    <scope>NUCLEOTIDE SEQUENCE [LARGE SCALE GENOMIC DNA]</scope>
    <source>
        <strain evidence="2">NBRC 110027</strain>
    </source>
</reference>
<sequence length="287" mass="29278">MVVQDRRGGGTVAVAMACGTGLAVGLLTSGCSQEGAAADDQEPAGRAAPAAAEVRDSADALVRAGSATVRTSMETASGGTRVAIRGTGGYDFATSTGRLRVVLPDPAGRPSGGHQPITEILAPGALFMKNRGAGVPADKWVRVATASLADGNLVTGGATDPLAAAELLRGAREVTYQGEEWLDGVRVRHYRGTTDIGAAAAAASPRTAPALIAAGNGFTTDEVPFDVYLDEAGRLRKVRQWFRFANGAPKGASVTSTTELSGFGTKVAVQLPDERDIYAGKIASPTP</sequence>
<protein>
    <submittedName>
        <fullName evidence="1">Putative lipoprotein</fullName>
    </submittedName>
</protein>
<organism evidence="1 2">
    <name type="scientific">Streptomyces lydicamycinicus</name>
    <dbReference type="NCBI Taxonomy" id="1546107"/>
    <lineage>
        <taxon>Bacteria</taxon>
        <taxon>Bacillati</taxon>
        <taxon>Actinomycetota</taxon>
        <taxon>Actinomycetes</taxon>
        <taxon>Kitasatosporales</taxon>
        <taxon>Streptomycetaceae</taxon>
        <taxon>Streptomyces</taxon>
    </lineage>
</organism>
<keyword evidence="1" id="KW-0449">Lipoprotein</keyword>
<dbReference type="InterPro" id="IPR029046">
    <property type="entry name" value="LolA/LolB/LppX"/>
</dbReference>
<dbReference type="RefSeq" id="WP_042162412.1">
    <property type="nucleotide sequence ID" value="NZ_BBNO01000014.1"/>
</dbReference>
<name>A0A0P4RHK7_9ACTN</name>
<dbReference type="Gene3D" id="2.50.20.20">
    <property type="match status" value="1"/>
</dbReference>
<dbReference type="PROSITE" id="PS51257">
    <property type="entry name" value="PROKAR_LIPOPROTEIN"/>
    <property type="match status" value="1"/>
</dbReference>
<dbReference type="AlphaFoldDB" id="A0A0P4RHK7"/>
<dbReference type="EMBL" id="BBNO01000014">
    <property type="protein sequence ID" value="GAO12950.1"/>
    <property type="molecule type" value="Genomic_DNA"/>
</dbReference>
<dbReference type="SUPFAM" id="SSF89392">
    <property type="entry name" value="Prokaryotic lipoproteins and lipoprotein localization factors"/>
    <property type="match status" value="1"/>
</dbReference>
<evidence type="ECO:0000313" key="2">
    <source>
        <dbReference type="Proteomes" id="UP000048965"/>
    </source>
</evidence>
<proteinExistence type="predicted"/>